<comment type="caution">
    <text evidence="1">The sequence shown here is derived from an EMBL/GenBank/DDBJ whole genome shotgun (WGS) entry which is preliminary data.</text>
</comment>
<evidence type="ECO:0000313" key="1">
    <source>
        <dbReference type="EMBL" id="RDX77703.1"/>
    </source>
</evidence>
<reference evidence="1" key="1">
    <citation type="submission" date="2018-05" db="EMBL/GenBank/DDBJ databases">
        <title>Draft genome of Mucuna pruriens seed.</title>
        <authorList>
            <person name="Nnadi N.E."/>
            <person name="Vos R."/>
            <person name="Hasami M.H."/>
            <person name="Devisetty U.K."/>
            <person name="Aguiy J.C."/>
        </authorList>
    </citation>
    <scope>NUCLEOTIDE SEQUENCE [LARGE SCALE GENOMIC DNA]</scope>
    <source>
        <strain evidence="1">JCA_2017</strain>
    </source>
</reference>
<evidence type="ECO:0008006" key="3">
    <source>
        <dbReference type="Google" id="ProtNLM"/>
    </source>
</evidence>
<sequence length="62" mass="6767">MVDLALAIKILHSLRPDGDLTWTLYVDGSSNSKRSGAGILLGSDTEMIIEQLLTFIFLTSNN</sequence>
<organism evidence="1 2">
    <name type="scientific">Mucuna pruriens</name>
    <name type="common">Velvet bean</name>
    <name type="synonym">Dolichos pruriens</name>
    <dbReference type="NCBI Taxonomy" id="157652"/>
    <lineage>
        <taxon>Eukaryota</taxon>
        <taxon>Viridiplantae</taxon>
        <taxon>Streptophyta</taxon>
        <taxon>Embryophyta</taxon>
        <taxon>Tracheophyta</taxon>
        <taxon>Spermatophyta</taxon>
        <taxon>Magnoliopsida</taxon>
        <taxon>eudicotyledons</taxon>
        <taxon>Gunneridae</taxon>
        <taxon>Pentapetalae</taxon>
        <taxon>rosids</taxon>
        <taxon>fabids</taxon>
        <taxon>Fabales</taxon>
        <taxon>Fabaceae</taxon>
        <taxon>Papilionoideae</taxon>
        <taxon>50 kb inversion clade</taxon>
        <taxon>NPAAA clade</taxon>
        <taxon>indigoferoid/millettioid clade</taxon>
        <taxon>Phaseoleae</taxon>
        <taxon>Mucuna</taxon>
    </lineage>
</organism>
<keyword evidence="2" id="KW-1185">Reference proteome</keyword>
<accession>A0A371FHV3</accession>
<dbReference type="AlphaFoldDB" id="A0A371FHV3"/>
<dbReference type="EMBL" id="QJKJ01009104">
    <property type="protein sequence ID" value="RDX77703.1"/>
    <property type="molecule type" value="Genomic_DNA"/>
</dbReference>
<name>A0A371FHV3_MUCPR</name>
<gene>
    <name evidence="1" type="ORF">CR513_42133</name>
</gene>
<dbReference type="Proteomes" id="UP000257109">
    <property type="component" value="Unassembled WGS sequence"/>
</dbReference>
<proteinExistence type="predicted"/>
<protein>
    <recommendedName>
        <fullName evidence="3">RNase H type-1 domain-containing protein</fullName>
    </recommendedName>
</protein>
<evidence type="ECO:0000313" key="2">
    <source>
        <dbReference type="Proteomes" id="UP000257109"/>
    </source>
</evidence>
<feature type="non-terminal residue" evidence="1">
    <location>
        <position position="1"/>
    </location>
</feature>